<organism evidence="7 8">
    <name type="scientific">Daphnia galeata</name>
    <dbReference type="NCBI Taxonomy" id="27404"/>
    <lineage>
        <taxon>Eukaryota</taxon>
        <taxon>Metazoa</taxon>
        <taxon>Ecdysozoa</taxon>
        <taxon>Arthropoda</taxon>
        <taxon>Crustacea</taxon>
        <taxon>Branchiopoda</taxon>
        <taxon>Diplostraca</taxon>
        <taxon>Cladocera</taxon>
        <taxon>Anomopoda</taxon>
        <taxon>Daphniidae</taxon>
        <taxon>Daphnia</taxon>
    </lineage>
</organism>
<evidence type="ECO:0000256" key="2">
    <source>
        <dbReference type="ARBA" id="ARBA00022692"/>
    </source>
</evidence>
<evidence type="ECO:0000256" key="1">
    <source>
        <dbReference type="ARBA" id="ARBA00004141"/>
    </source>
</evidence>
<feature type="transmembrane region" description="Helical" evidence="6">
    <location>
        <begin position="252"/>
        <end position="272"/>
    </location>
</feature>
<feature type="region of interest" description="Disordered" evidence="5">
    <location>
        <begin position="129"/>
        <end position="211"/>
    </location>
</feature>
<evidence type="ECO:0000256" key="4">
    <source>
        <dbReference type="ARBA" id="ARBA00023136"/>
    </source>
</evidence>
<name>A0A8J2RPS0_9CRUS</name>
<keyword evidence="8" id="KW-1185">Reference proteome</keyword>
<dbReference type="PANTHER" id="PTHR11040">
    <property type="entry name" value="ZINC/IRON TRANSPORTER"/>
    <property type="match status" value="1"/>
</dbReference>
<keyword evidence="2 6" id="KW-0812">Transmembrane</keyword>
<feature type="transmembrane region" description="Helical" evidence="6">
    <location>
        <begin position="100"/>
        <end position="118"/>
    </location>
</feature>
<dbReference type="InterPro" id="IPR003689">
    <property type="entry name" value="ZIP"/>
</dbReference>
<dbReference type="GO" id="GO:0005385">
    <property type="term" value="F:zinc ion transmembrane transporter activity"/>
    <property type="evidence" value="ECO:0007669"/>
    <property type="project" value="TreeGrafter"/>
</dbReference>
<evidence type="ECO:0000256" key="6">
    <source>
        <dbReference type="SAM" id="Phobius"/>
    </source>
</evidence>
<sequence length="411" mass="45314">MMLVSKICAAILLAALRLIAGLLPLKVYQKLDRWSQRGDVKAAEKQTINKRRKRVDLFMSVFLCFGAGLLLSTCFIHMIPEVRDSFDKVIKSGEYPTLEQFPFAEGIVILGFFAVYLFEELGELLMGHGKKKKKTKKTNGAGSSTLNGQIPVKTVTSDTEDDHHKLTIMTVSSNEDKINGTRRDDTDNDSDHSSHEDGHHGHSHGPPPNILSELEQRSVTAAIRGFLLVFALSFHSIFEGMAIGLQSTLKDIWFLFAAVTVHELAIMFCIGMEMLASHIRVGIYIAYMVTLGLITPIGVAIGIFVTEYFQDPTPFHTLIIGILQGVAAGTLLYVTFLEVLERERRKSGNGLIKLLSVFVGFVLLSALEALGGHGEPSMDQHQEAHATNGLSFVLQPVTTAPQYSIYRPNNA</sequence>
<feature type="transmembrane region" description="Helical" evidence="6">
    <location>
        <begin position="226"/>
        <end position="246"/>
    </location>
</feature>
<proteinExistence type="predicted"/>
<keyword evidence="4 6" id="KW-0472">Membrane</keyword>
<feature type="transmembrane region" description="Helical" evidence="6">
    <location>
        <begin position="351"/>
        <end position="370"/>
    </location>
</feature>
<dbReference type="Proteomes" id="UP000789390">
    <property type="component" value="Unassembled WGS sequence"/>
</dbReference>
<evidence type="ECO:0000313" key="8">
    <source>
        <dbReference type="Proteomes" id="UP000789390"/>
    </source>
</evidence>
<dbReference type="OrthoDB" id="448280at2759"/>
<keyword evidence="3 6" id="KW-1133">Transmembrane helix</keyword>
<gene>
    <name evidence="7" type="ORF">DGAL_LOCUS10528</name>
</gene>
<protein>
    <submittedName>
        <fullName evidence="7">Uncharacterized protein</fullName>
    </submittedName>
</protein>
<dbReference type="EMBL" id="CAKKLH010000257">
    <property type="protein sequence ID" value="CAH0107237.1"/>
    <property type="molecule type" value="Genomic_DNA"/>
</dbReference>
<accession>A0A8J2RPS0</accession>
<evidence type="ECO:0000256" key="3">
    <source>
        <dbReference type="ARBA" id="ARBA00022989"/>
    </source>
</evidence>
<feature type="transmembrane region" description="Helical" evidence="6">
    <location>
        <begin position="284"/>
        <end position="306"/>
    </location>
</feature>
<feature type="transmembrane region" description="Helical" evidence="6">
    <location>
        <begin position="57"/>
        <end position="80"/>
    </location>
</feature>
<feature type="compositionally biased region" description="Basic and acidic residues" evidence="5">
    <location>
        <begin position="174"/>
        <end position="200"/>
    </location>
</feature>
<evidence type="ECO:0000313" key="7">
    <source>
        <dbReference type="EMBL" id="CAH0107237.1"/>
    </source>
</evidence>
<feature type="transmembrane region" description="Helical" evidence="6">
    <location>
        <begin position="318"/>
        <end position="339"/>
    </location>
</feature>
<dbReference type="PANTHER" id="PTHR11040:SF203">
    <property type="entry name" value="FI18611P1-RELATED"/>
    <property type="match status" value="1"/>
</dbReference>
<reference evidence="7" key="1">
    <citation type="submission" date="2021-11" db="EMBL/GenBank/DDBJ databases">
        <authorList>
            <person name="Schell T."/>
        </authorList>
    </citation>
    <scope>NUCLEOTIDE SEQUENCE</scope>
    <source>
        <strain evidence="7">M5</strain>
    </source>
</reference>
<dbReference type="Pfam" id="PF02535">
    <property type="entry name" value="Zip"/>
    <property type="match status" value="1"/>
</dbReference>
<comment type="caution">
    <text evidence="7">The sequence shown here is derived from an EMBL/GenBank/DDBJ whole genome shotgun (WGS) entry which is preliminary data.</text>
</comment>
<dbReference type="AlphaFoldDB" id="A0A8J2RPS0"/>
<dbReference type="GO" id="GO:0005886">
    <property type="term" value="C:plasma membrane"/>
    <property type="evidence" value="ECO:0007669"/>
    <property type="project" value="TreeGrafter"/>
</dbReference>
<evidence type="ECO:0000256" key="5">
    <source>
        <dbReference type="SAM" id="MobiDB-lite"/>
    </source>
</evidence>
<comment type="subcellular location">
    <subcellularLocation>
        <location evidence="1">Membrane</location>
        <topology evidence="1">Multi-pass membrane protein</topology>
    </subcellularLocation>
</comment>